<dbReference type="AlphaFoldDB" id="A0A9P9APM4"/>
<dbReference type="Proteomes" id="UP000777438">
    <property type="component" value="Unassembled WGS sequence"/>
</dbReference>
<evidence type="ECO:0000313" key="2">
    <source>
        <dbReference type="EMBL" id="KAH6893488.1"/>
    </source>
</evidence>
<name>A0A9P9APM4_9HYPO</name>
<dbReference type="EMBL" id="JAGPYM010000006">
    <property type="protein sequence ID" value="KAH6893488.1"/>
    <property type="molecule type" value="Genomic_DNA"/>
</dbReference>
<proteinExistence type="predicted"/>
<feature type="chain" id="PRO_5040486717" evidence="1">
    <location>
        <begin position="23"/>
        <end position="194"/>
    </location>
</feature>
<comment type="caution">
    <text evidence="2">The sequence shown here is derived from an EMBL/GenBank/DDBJ whole genome shotgun (WGS) entry which is preliminary data.</text>
</comment>
<reference evidence="2 3" key="1">
    <citation type="journal article" date="2021" name="Nat. Commun.">
        <title>Genetic determinants of endophytism in the Arabidopsis root mycobiome.</title>
        <authorList>
            <person name="Mesny F."/>
            <person name="Miyauchi S."/>
            <person name="Thiergart T."/>
            <person name="Pickel B."/>
            <person name="Atanasova L."/>
            <person name="Karlsson M."/>
            <person name="Huettel B."/>
            <person name="Barry K.W."/>
            <person name="Haridas S."/>
            <person name="Chen C."/>
            <person name="Bauer D."/>
            <person name="Andreopoulos W."/>
            <person name="Pangilinan J."/>
            <person name="LaButti K."/>
            <person name="Riley R."/>
            <person name="Lipzen A."/>
            <person name="Clum A."/>
            <person name="Drula E."/>
            <person name="Henrissat B."/>
            <person name="Kohler A."/>
            <person name="Grigoriev I.V."/>
            <person name="Martin F.M."/>
            <person name="Hacquard S."/>
        </authorList>
    </citation>
    <scope>NUCLEOTIDE SEQUENCE [LARGE SCALE GENOMIC DNA]</scope>
    <source>
        <strain evidence="2 3">MPI-CAGE-CH-0241</strain>
    </source>
</reference>
<evidence type="ECO:0000313" key="3">
    <source>
        <dbReference type="Proteomes" id="UP000777438"/>
    </source>
</evidence>
<protein>
    <submittedName>
        <fullName evidence="2">Uncharacterized protein</fullName>
    </submittedName>
</protein>
<feature type="signal peptide" evidence="1">
    <location>
        <begin position="1"/>
        <end position="22"/>
    </location>
</feature>
<evidence type="ECO:0000256" key="1">
    <source>
        <dbReference type="SAM" id="SignalP"/>
    </source>
</evidence>
<gene>
    <name evidence="2" type="ORF">B0T10DRAFT_457589</name>
</gene>
<sequence>MHAMLALQLVALAIVSLAAAQAEPFQVRRNHHHHHHQQEELSRTELITPFLYLFVQRERANVQGQVRTTASVYGKSTTQTNRGSSKACFGLSSRDWLWTGRQRMGDGDGLWASMDNFETCVTRFNTAQSRFPWINTRHWDTSLKRPSRGDEFQLHRHLSLRQLTRLISGKTLDMTQGNLFKPLPDTAHRDFCRI</sequence>
<keyword evidence="3" id="KW-1185">Reference proteome</keyword>
<organism evidence="2 3">
    <name type="scientific">Thelonectria olida</name>
    <dbReference type="NCBI Taxonomy" id="1576542"/>
    <lineage>
        <taxon>Eukaryota</taxon>
        <taxon>Fungi</taxon>
        <taxon>Dikarya</taxon>
        <taxon>Ascomycota</taxon>
        <taxon>Pezizomycotina</taxon>
        <taxon>Sordariomycetes</taxon>
        <taxon>Hypocreomycetidae</taxon>
        <taxon>Hypocreales</taxon>
        <taxon>Nectriaceae</taxon>
        <taxon>Thelonectria</taxon>
    </lineage>
</organism>
<keyword evidence="1" id="KW-0732">Signal</keyword>
<accession>A0A9P9APM4</accession>